<dbReference type="OrthoDB" id="124080at2759"/>
<evidence type="ECO:0008006" key="4">
    <source>
        <dbReference type="Google" id="ProtNLM"/>
    </source>
</evidence>
<protein>
    <recommendedName>
        <fullName evidence="4">Bzip transcription factor</fullName>
    </recommendedName>
</protein>
<gene>
    <name evidence="2" type="ORF">PHMEG_00034075</name>
</gene>
<name>A0A225URV7_9STRA</name>
<dbReference type="CDD" id="cd14686">
    <property type="entry name" value="bZIP"/>
    <property type="match status" value="1"/>
</dbReference>
<keyword evidence="3" id="KW-1185">Reference proteome</keyword>
<comment type="caution">
    <text evidence="2">The sequence shown here is derived from an EMBL/GenBank/DDBJ whole genome shotgun (WGS) entry which is preliminary data.</text>
</comment>
<reference evidence="3" key="1">
    <citation type="submission" date="2017-03" db="EMBL/GenBank/DDBJ databases">
        <title>Phytopthora megakarya and P. palmivora, two closely related causual agents of cacao black pod achieved similar genome size and gene model numbers by different mechanisms.</title>
        <authorList>
            <person name="Ali S."/>
            <person name="Shao J."/>
            <person name="Larry D.J."/>
            <person name="Kronmiller B."/>
            <person name="Shen D."/>
            <person name="Strem M.D."/>
            <person name="Melnick R.L."/>
            <person name="Guiltinan M.J."/>
            <person name="Tyler B.M."/>
            <person name="Meinhardt L.W."/>
            <person name="Bailey B.A."/>
        </authorList>
    </citation>
    <scope>NUCLEOTIDE SEQUENCE [LARGE SCALE GENOMIC DNA]</scope>
    <source>
        <strain evidence="3">zdho120</strain>
    </source>
</reference>
<keyword evidence="1" id="KW-0175">Coiled coil</keyword>
<accession>A0A225URV7</accession>
<feature type="coiled-coil region" evidence="1">
    <location>
        <begin position="46"/>
        <end position="73"/>
    </location>
</feature>
<evidence type="ECO:0000313" key="3">
    <source>
        <dbReference type="Proteomes" id="UP000198211"/>
    </source>
</evidence>
<evidence type="ECO:0000313" key="2">
    <source>
        <dbReference type="EMBL" id="OWY95822.1"/>
    </source>
</evidence>
<sequence>MTGSLELGTQLRRLQPTKQLCRATLRQSRSEAMQREIHRKSQARYRQKQRQKLQNLEGGVQRLRGDIDDLTNLLVSVSLAIQEERNIWTTVLEYFRFFGRGFTEEPSGQALSFLQKCMTPDVSDGYLRGPRALLQNWMLLSSYFDDIHVELESMEKRTQDTLLVTICTSISISRNTLQLVFPHLNSDGHGGVNGGIWSPLAKRLEGQRLIVKGSVRFDWDCLNRRVFRMLSYSDMLTAMLQEIDKLDDVSYIFEGALVTPDWKLVIQREYRL</sequence>
<evidence type="ECO:0000256" key="1">
    <source>
        <dbReference type="SAM" id="Coils"/>
    </source>
</evidence>
<dbReference type="EMBL" id="NBNE01012454">
    <property type="protein sequence ID" value="OWY95822.1"/>
    <property type="molecule type" value="Genomic_DNA"/>
</dbReference>
<dbReference type="Proteomes" id="UP000198211">
    <property type="component" value="Unassembled WGS sequence"/>
</dbReference>
<proteinExistence type="predicted"/>
<dbReference type="AlphaFoldDB" id="A0A225URV7"/>
<organism evidence="2 3">
    <name type="scientific">Phytophthora megakarya</name>
    <dbReference type="NCBI Taxonomy" id="4795"/>
    <lineage>
        <taxon>Eukaryota</taxon>
        <taxon>Sar</taxon>
        <taxon>Stramenopiles</taxon>
        <taxon>Oomycota</taxon>
        <taxon>Peronosporomycetes</taxon>
        <taxon>Peronosporales</taxon>
        <taxon>Peronosporaceae</taxon>
        <taxon>Phytophthora</taxon>
    </lineage>
</organism>